<dbReference type="EMBL" id="AMGV01000005">
    <property type="protein sequence ID" value="KEF56744.1"/>
    <property type="molecule type" value="Genomic_DNA"/>
</dbReference>
<dbReference type="PRINTS" id="PR00411">
    <property type="entry name" value="PNDRDTASEI"/>
</dbReference>
<proteinExistence type="inferred from homology"/>
<keyword evidence="6" id="KW-0560">Oxidoreductase</keyword>
<dbReference type="VEuPathDB" id="FungiDB:A1O9_06934"/>
<dbReference type="AlphaFoldDB" id="A0A072P9G3"/>
<dbReference type="Proteomes" id="UP000027920">
    <property type="component" value="Unassembled WGS sequence"/>
</dbReference>
<evidence type="ECO:0000256" key="6">
    <source>
        <dbReference type="ARBA" id="ARBA00023002"/>
    </source>
</evidence>
<dbReference type="InterPro" id="IPR050775">
    <property type="entry name" value="FAD-binding_Monooxygenases"/>
</dbReference>
<name>A0A072P9G3_9EURO</name>
<evidence type="ECO:0000256" key="5">
    <source>
        <dbReference type="ARBA" id="ARBA00022857"/>
    </source>
</evidence>
<keyword evidence="4" id="KW-0274">FAD</keyword>
<dbReference type="GO" id="GO:0004497">
    <property type="term" value="F:monooxygenase activity"/>
    <property type="evidence" value="ECO:0007669"/>
    <property type="project" value="UniProtKB-KW"/>
</dbReference>
<dbReference type="Pfam" id="PF07992">
    <property type="entry name" value="Pyr_redox_2"/>
    <property type="match status" value="1"/>
</dbReference>
<dbReference type="PANTHER" id="PTHR43098">
    <property type="entry name" value="L-ORNITHINE N(5)-MONOOXYGENASE-RELATED"/>
    <property type="match status" value="1"/>
</dbReference>
<dbReference type="InterPro" id="IPR036188">
    <property type="entry name" value="FAD/NAD-bd_sf"/>
</dbReference>
<keyword evidence="3" id="KW-0285">Flavoprotein</keyword>
<reference evidence="9 10" key="1">
    <citation type="submission" date="2013-03" db="EMBL/GenBank/DDBJ databases">
        <title>The Genome Sequence of Exophiala aquamarina CBS 119918.</title>
        <authorList>
            <consortium name="The Broad Institute Genomics Platform"/>
            <person name="Cuomo C."/>
            <person name="de Hoog S."/>
            <person name="Gorbushina A."/>
            <person name="Walker B."/>
            <person name="Young S.K."/>
            <person name="Zeng Q."/>
            <person name="Gargeya S."/>
            <person name="Fitzgerald M."/>
            <person name="Haas B."/>
            <person name="Abouelleil A."/>
            <person name="Allen A.W."/>
            <person name="Alvarado L."/>
            <person name="Arachchi H.M."/>
            <person name="Berlin A.M."/>
            <person name="Chapman S.B."/>
            <person name="Gainer-Dewar J."/>
            <person name="Goldberg J."/>
            <person name="Griggs A."/>
            <person name="Gujja S."/>
            <person name="Hansen M."/>
            <person name="Howarth C."/>
            <person name="Imamovic A."/>
            <person name="Ireland A."/>
            <person name="Larimer J."/>
            <person name="McCowan C."/>
            <person name="Murphy C."/>
            <person name="Pearson M."/>
            <person name="Poon T.W."/>
            <person name="Priest M."/>
            <person name="Roberts A."/>
            <person name="Saif S."/>
            <person name="Shea T."/>
            <person name="Sisk P."/>
            <person name="Sykes S."/>
            <person name="Wortman J."/>
            <person name="Nusbaum C."/>
            <person name="Birren B."/>
        </authorList>
    </citation>
    <scope>NUCLEOTIDE SEQUENCE [LARGE SCALE GENOMIC DNA]</scope>
    <source>
        <strain evidence="9 10">CBS 119918</strain>
    </source>
</reference>
<keyword evidence="5" id="KW-0521">NADP</keyword>
<comment type="caution">
    <text evidence="9">The sequence shown here is derived from an EMBL/GenBank/DDBJ whole genome shotgun (WGS) entry which is preliminary data.</text>
</comment>
<evidence type="ECO:0000256" key="4">
    <source>
        <dbReference type="ARBA" id="ARBA00022827"/>
    </source>
</evidence>
<accession>A0A072P9G3</accession>
<evidence type="ECO:0000256" key="1">
    <source>
        <dbReference type="ARBA" id="ARBA00001974"/>
    </source>
</evidence>
<protein>
    <recommendedName>
        <fullName evidence="8">FAD/NAD(P)-binding domain-containing protein</fullName>
    </recommendedName>
</protein>
<evidence type="ECO:0000313" key="9">
    <source>
        <dbReference type="EMBL" id="KEF56744.1"/>
    </source>
</evidence>
<keyword evidence="7" id="KW-0503">Monooxygenase</keyword>
<dbReference type="GeneID" id="25281848"/>
<dbReference type="RefSeq" id="XP_013259334.1">
    <property type="nucleotide sequence ID" value="XM_013403880.1"/>
</dbReference>
<evidence type="ECO:0000259" key="8">
    <source>
        <dbReference type="Pfam" id="PF07992"/>
    </source>
</evidence>
<feature type="domain" description="FAD/NAD(P)-binding" evidence="8">
    <location>
        <begin position="14"/>
        <end position="229"/>
    </location>
</feature>
<sequence>MAGENQGQTQLHLDAVVVGAGFSGIASLYRFRKAGFKVKAFEAGSYFGGVWYWNRYPGARVDSEFPLYQLNIPEIHGTFKYKYKYPSQDELSGYFAHLDNVLNLSKDVYFNTEVTSAEYDSTIDRWILSAGNYVVTCKYLALASGALHRTNKPSFPGLENYGGKVYHTAAWPEELDVKGKRVAVIGAGATGVQVVQELAKKVDHLTVCIRTPSYCLPLGQKELSSEEQDEQSRTIQELLQKCRDTVAGYYPQKATEGSVFDRTSEEREALWESLWALGGFNFLQVNYSDMLIDPKANREVYNFWTKKTRPRLTDPVKRDIVAPLNPPYPFGTRRTPLDRDYYECLDQPNVDLVDLRATPIVEFTNTGMTTAVGRKCEFDVLILATGFDSFTGSLTTMNLKTKDGVHIRDLWKCGVQTYLGVFVHGLPNAFLLYSPQAPTALANGPTLIECQADLMMEAIQKLEAMNGRAIEARAEAQTEWSELCEKMVEGTLFPLAGSWWTGANVPGKKTQMFNFIGGLNNYEQICRDAVKSSKGFDFTTGKSSQSTLQHEKLGAVASISDPVAA</sequence>
<dbReference type="OrthoDB" id="66881at2759"/>
<evidence type="ECO:0000256" key="2">
    <source>
        <dbReference type="ARBA" id="ARBA00010139"/>
    </source>
</evidence>
<dbReference type="HOGENOM" id="CLU_006937_8_0_1"/>
<gene>
    <name evidence="9" type="ORF">A1O9_06934</name>
</gene>
<dbReference type="InterPro" id="IPR023753">
    <property type="entry name" value="FAD/NAD-binding_dom"/>
</dbReference>
<evidence type="ECO:0000313" key="10">
    <source>
        <dbReference type="Proteomes" id="UP000027920"/>
    </source>
</evidence>
<comment type="cofactor">
    <cofactor evidence="1">
        <name>FAD</name>
        <dbReference type="ChEBI" id="CHEBI:57692"/>
    </cofactor>
</comment>
<dbReference type="Gene3D" id="3.50.50.60">
    <property type="entry name" value="FAD/NAD(P)-binding domain"/>
    <property type="match status" value="2"/>
</dbReference>
<evidence type="ECO:0000256" key="7">
    <source>
        <dbReference type="ARBA" id="ARBA00023033"/>
    </source>
</evidence>
<comment type="similarity">
    <text evidence="2">Belongs to the FAD-binding monooxygenase family.</text>
</comment>
<keyword evidence="10" id="KW-1185">Reference proteome</keyword>
<dbReference type="SUPFAM" id="SSF51905">
    <property type="entry name" value="FAD/NAD(P)-binding domain"/>
    <property type="match status" value="1"/>
</dbReference>
<dbReference type="PANTHER" id="PTHR43098:SF3">
    <property type="entry name" value="L-ORNITHINE N(5)-MONOOXYGENASE-RELATED"/>
    <property type="match status" value="1"/>
</dbReference>
<organism evidence="9 10">
    <name type="scientific">Exophiala aquamarina CBS 119918</name>
    <dbReference type="NCBI Taxonomy" id="1182545"/>
    <lineage>
        <taxon>Eukaryota</taxon>
        <taxon>Fungi</taxon>
        <taxon>Dikarya</taxon>
        <taxon>Ascomycota</taxon>
        <taxon>Pezizomycotina</taxon>
        <taxon>Eurotiomycetes</taxon>
        <taxon>Chaetothyriomycetidae</taxon>
        <taxon>Chaetothyriales</taxon>
        <taxon>Herpotrichiellaceae</taxon>
        <taxon>Exophiala</taxon>
    </lineage>
</organism>
<evidence type="ECO:0000256" key="3">
    <source>
        <dbReference type="ARBA" id="ARBA00022630"/>
    </source>
</evidence>